<dbReference type="EMBL" id="QPFP01000073">
    <property type="protein sequence ID" value="TEB23838.1"/>
    <property type="molecule type" value="Genomic_DNA"/>
</dbReference>
<comment type="caution">
    <text evidence="2">The sequence shown here is derived from an EMBL/GenBank/DDBJ whole genome shotgun (WGS) entry which is preliminary data.</text>
</comment>
<accession>A0A4Y7SQA2</accession>
<protein>
    <submittedName>
        <fullName evidence="2">Uncharacterized protein</fullName>
    </submittedName>
</protein>
<name>A0A4Y7SQA2_COPMI</name>
<reference evidence="2 3" key="1">
    <citation type="journal article" date="2019" name="Nat. Ecol. Evol.">
        <title>Megaphylogeny resolves global patterns of mushroom evolution.</title>
        <authorList>
            <person name="Varga T."/>
            <person name="Krizsan K."/>
            <person name="Foldi C."/>
            <person name="Dima B."/>
            <person name="Sanchez-Garcia M."/>
            <person name="Sanchez-Ramirez S."/>
            <person name="Szollosi G.J."/>
            <person name="Szarkandi J.G."/>
            <person name="Papp V."/>
            <person name="Albert L."/>
            <person name="Andreopoulos W."/>
            <person name="Angelini C."/>
            <person name="Antonin V."/>
            <person name="Barry K.W."/>
            <person name="Bougher N.L."/>
            <person name="Buchanan P."/>
            <person name="Buyck B."/>
            <person name="Bense V."/>
            <person name="Catcheside P."/>
            <person name="Chovatia M."/>
            <person name="Cooper J."/>
            <person name="Damon W."/>
            <person name="Desjardin D."/>
            <person name="Finy P."/>
            <person name="Geml J."/>
            <person name="Haridas S."/>
            <person name="Hughes K."/>
            <person name="Justo A."/>
            <person name="Karasinski D."/>
            <person name="Kautmanova I."/>
            <person name="Kiss B."/>
            <person name="Kocsube S."/>
            <person name="Kotiranta H."/>
            <person name="LaButti K.M."/>
            <person name="Lechner B.E."/>
            <person name="Liimatainen K."/>
            <person name="Lipzen A."/>
            <person name="Lukacs Z."/>
            <person name="Mihaltcheva S."/>
            <person name="Morgado L.N."/>
            <person name="Niskanen T."/>
            <person name="Noordeloos M.E."/>
            <person name="Ohm R.A."/>
            <person name="Ortiz-Santana B."/>
            <person name="Ovrebo C."/>
            <person name="Racz N."/>
            <person name="Riley R."/>
            <person name="Savchenko A."/>
            <person name="Shiryaev A."/>
            <person name="Soop K."/>
            <person name="Spirin V."/>
            <person name="Szebenyi C."/>
            <person name="Tomsovsky M."/>
            <person name="Tulloss R.E."/>
            <person name="Uehling J."/>
            <person name="Grigoriev I.V."/>
            <person name="Vagvolgyi C."/>
            <person name="Papp T."/>
            <person name="Martin F.M."/>
            <person name="Miettinen O."/>
            <person name="Hibbett D.S."/>
            <person name="Nagy L.G."/>
        </authorList>
    </citation>
    <scope>NUCLEOTIDE SEQUENCE [LARGE SCALE GENOMIC DNA]</scope>
    <source>
        <strain evidence="2 3">FP101781</strain>
    </source>
</reference>
<proteinExistence type="predicted"/>
<evidence type="ECO:0000313" key="3">
    <source>
        <dbReference type="Proteomes" id="UP000298030"/>
    </source>
</evidence>
<gene>
    <name evidence="2" type="ORF">FA13DRAFT_1398143</name>
</gene>
<dbReference type="AlphaFoldDB" id="A0A4Y7SQA2"/>
<organism evidence="2 3">
    <name type="scientific">Coprinellus micaceus</name>
    <name type="common">Glistening ink-cap mushroom</name>
    <name type="synonym">Coprinus micaceus</name>
    <dbReference type="NCBI Taxonomy" id="71717"/>
    <lineage>
        <taxon>Eukaryota</taxon>
        <taxon>Fungi</taxon>
        <taxon>Dikarya</taxon>
        <taxon>Basidiomycota</taxon>
        <taxon>Agaricomycotina</taxon>
        <taxon>Agaricomycetes</taxon>
        <taxon>Agaricomycetidae</taxon>
        <taxon>Agaricales</taxon>
        <taxon>Agaricineae</taxon>
        <taxon>Psathyrellaceae</taxon>
        <taxon>Coprinellus</taxon>
    </lineage>
</organism>
<sequence>MSIGEHRMNTNFEEDGWAITSSHSTLRTGSQAWRAGSWFARPALEGVQYSLDRAGSTMAGEKEGSRGCGASRRNVTQIPRADGHLPPLGRVVADLELALEPGEKARLGRARQGSRRTRG</sequence>
<dbReference type="Proteomes" id="UP000298030">
    <property type="component" value="Unassembled WGS sequence"/>
</dbReference>
<evidence type="ECO:0000313" key="2">
    <source>
        <dbReference type="EMBL" id="TEB23838.1"/>
    </source>
</evidence>
<feature type="region of interest" description="Disordered" evidence="1">
    <location>
        <begin position="55"/>
        <end position="87"/>
    </location>
</feature>
<keyword evidence="3" id="KW-1185">Reference proteome</keyword>
<evidence type="ECO:0000256" key="1">
    <source>
        <dbReference type="SAM" id="MobiDB-lite"/>
    </source>
</evidence>